<dbReference type="Pfam" id="PF09209">
    <property type="entry name" value="CecR_C"/>
    <property type="match status" value="1"/>
</dbReference>
<dbReference type="Gene3D" id="1.10.10.60">
    <property type="entry name" value="Homeodomain-like"/>
    <property type="match status" value="1"/>
</dbReference>
<evidence type="ECO:0000313" key="5">
    <source>
        <dbReference type="EMBL" id="TKI03357.1"/>
    </source>
</evidence>
<keyword evidence="6" id="KW-1185">Reference proteome</keyword>
<dbReference type="PROSITE" id="PS50977">
    <property type="entry name" value="HTH_TETR_2"/>
    <property type="match status" value="1"/>
</dbReference>
<dbReference type="EMBL" id="SZPQ01000046">
    <property type="protein sequence ID" value="TKI03357.1"/>
    <property type="molecule type" value="Genomic_DNA"/>
</dbReference>
<name>A0ABY2SG17_9HYPH</name>
<dbReference type="SUPFAM" id="SSF46689">
    <property type="entry name" value="Homeodomain-like"/>
    <property type="match status" value="1"/>
</dbReference>
<dbReference type="Gene3D" id="1.10.357.10">
    <property type="entry name" value="Tetracycline Repressor, domain 2"/>
    <property type="match status" value="1"/>
</dbReference>
<dbReference type="PANTHER" id="PTHR30055:SF146">
    <property type="entry name" value="HTH-TYPE TRANSCRIPTIONAL DUAL REGULATOR CECR"/>
    <property type="match status" value="1"/>
</dbReference>
<evidence type="ECO:0000256" key="1">
    <source>
        <dbReference type="ARBA" id="ARBA00023125"/>
    </source>
</evidence>
<keyword evidence="1 2" id="KW-0238">DNA-binding</keyword>
<evidence type="ECO:0000313" key="6">
    <source>
        <dbReference type="Proteomes" id="UP000305202"/>
    </source>
</evidence>
<dbReference type="InterPro" id="IPR050109">
    <property type="entry name" value="HTH-type_TetR-like_transc_reg"/>
</dbReference>
<dbReference type="Proteomes" id="UP000305202">
    <property type="component" value="Unassembled WGS sequence"/>
</dbReference>
<evidence type="ECO:0000256" key="3">
    <source>
        <dbReference type="SAM" id="MobiDB-lite"/>
    </source>
</evidence>
<evidence type="ECO:0000259" key="4">
    <source>
        <dbReference type="PROSITE" id="PS50977"/>
    </source>
</evidence>
<protein>
    <submittedName>
        <fullName evidence="5">DUF1956 domain-containing protein</fullName>
    </submittedName>
</protein>
<dbReference type="PRINTS" id="PR00455">
    <property type="entry name" value="HTHTETR"/>
</dbReference>
<proteinExistence type="predicted"/>
<feature type="DNA-binding region" description="H-T-H motif" evidence="2">
    <location>
        <begin position="45"/>
        <end position="64"/>
    </location>
</feature>
<dbReference type="SUPFAM" id="SSF48498">
    <property type="entry name" value="Tetracyclin repressor-like, C-terminal domain"/>
    <property type="match status" value="1"/>
</dbReference>
<organism evidence="5 6">
    <name type="scientific">Martelella alba</name>
    <dbReference type="NCBI Taxonomy" id="2590451"/>
    <lineage>
        <taxon>Bacteria</taxon>
        <taxon>Pseudomonadati</taxon>
        <taxon>Pseudomonadota</taxon>
        <taxon>Alphaproteobacteria</taxon>
        <taxon>Hyphomicrobiales</taxon>
        <taxon>Aurantimonadaceae</taxon>
        <taxon>Martelella</taxon>
    </lineage>
</organism>
<feature type="region of interest" description="Disordered" evidence="3">
    <location>
        <begin position="1"/>
        <end position="21"/>
    </location>
</feature>
<gene>
    <name evidence="5" type="ORF">FCN80_21865</name>
</gene>
<dbReference type="InterPro" id="IPR036271">
    <property type="entry name" value="Tet_transcr_reg_TetR-rel_C_sf"/>
</dbReference>
<accession>A0ABY2SG17</accession>
<dbReference type="InterPro" id="IPR015292">
    <property type="entry name" value="Tscrpt_reg_YbiH_C"/>
</dbReference>
<dbReference type="RefSeq" id="WP_136992462.1">
    <property type="nucleotide sequence ID" value="NZ_SZPQ01000046.1"/>
</dbReference>
<evidence type="ECO:0000256" key="2">
    <source>
        <dbReference type="PROSITE-ProRule" id="PRU00335"/>
    </source>
</evidence>
<dbReference type="Pfam" id="PF00440">
    <property type="entry name" value="TetR_N"/>
    <property type="match status" value="1"/>
</dbReference>
<feature type="domain" description="HTH tetR-type" evidence="4">
    <location>
        <begin position="22"/>
        <end position="82"/>
    </location>
</feature>
<comment type="caution">
    <text evidence="5">The sequence shown here is derived from an EMBL/GenBank/DDBJ whole genome shotgun (WGS) entry which is preliminary data.</text>
</comment>
<dbReference type="InterPro" id="IPR001647">
    <property type="entry name" value="HTH_TetR"/>
</dbReference>
<reference evidence="5 6" key="1">
    <citation type="submission" date="2019-04" db="EMBL/GenBank/DDBJ databases">
        <authorList>
            <person name="Li M."/>
            <person name="Gao C."/>
        </authorList>
    </citation>
    <scope>NUCLEOTIDE SEQUENCE [LARGE SCALE GENOMIC DNA]</scope>
    <source>
        <strain evidence="5 6">BGMRC 2031</strain>
    </source>
</reference>
<dbReference type="InterPro" id="IPR009057">
    <property type="entry name" value="Homeodomain-like_sf"/>
</dbReference>
<sequence length="237" mass="26550">MSERTHPKQLRHPASGGYARGSETRRRIMDSAIELFGEMGFEGASTRHIAKSAGVNPPALQYYFGNKEGLYVACAEYLVTENKAWLEPFLAKMAARECADADACIETVYLLLEAIMDHILSRKITSGQRLFYARMQLGQGPSGAAESFSNKLFSRLHTVVVGLVAQVCHASVEDELIQFRAMSLLGQVTMFHTLRRMMFPGSRQDTALSPDKIILMKSCLREQCQTLMRNWHALAEK</sequence>
<dbReference type="PANTHER" id="PTHR30055">
    <property type="entry name" value="HTH-TYPE TRANSCRIPTIONAL REGULATOR RUTR"/>
    <property type="match status" value="1"/>
</dbReference>